<sequence length="67" mass="7628">MWLRKTCFEGTVADSHPRSGDDSKNMSELVPGLPVDPDKHLLKWGKYRGDLENLLKCQRDSVLSQLD</sequence>
<organism evidence="2 3">
    <name type="scientific">Thermothielavioides terrestris</name>
    <dbReference type="NCBI Taxonomy" id="2587410"/>
    <lineage>
        <taxon>Eukaryota</taxon>
        <taxon>Fungi</taxon>
        <taxon>Dikarya</taxon>
        <taxon>Ascomycota</taxon>
        <taxon>Pezizomycotina</taxon>
        <taxon>Sordariomycetes</taxon>
        <taxon>Sordariomycetidae</taxon>
        <taxon>Sordariales</taxon>
        <taxon>Chaetomiaceae</taxon>
        <taxon>Thermothielavioides</taxon>
    </lineage>
</organism>
<dbReference type="AlphaFoldDB" id="A0A3S4AJM7"/>
<proteinExistence type="predicted"/>
<evidence type="ECO:0000313" key="3">
    <source>
        <dbReference type="Proteomes" id="UP000289323"/>
    </source>
</evidence>
<feature type="region of interest" description="Disordered" evidence="1">
    <location>
        <begin position="12"/>
        <end position="32"/>
    </location>
</feature>
<protein>
    <submittedName>
        <fullName evidence="2">Cbb6e740-8be1-4872-935f-b61d42308e29</fullName>
    </submittedName>
</protein>
<gene>
    <name evidence="2" type="ORF">TT172_LOCUS1631</name>
</gene>
<accession>A0A3S4AJM7</accession>
<dbReference type="EMBL" id="OUUZ01000001">
    <property type="protein sequence ID" value="SPQ19212.1"/>
    <property type="molecule type" value="Genomic_DNA"/>
</dbReference>
<feature type="compositionally biased region" description="Basic and acidic residues" evidence="1">
    <location>
        <begin position="15"/>
        <end position="25"/>
    </location>
</feature>
<name>A0A3S4AJM7_9PEZI</name>
<dbReference type="Proteomes" id="UP000289323">
    <property type="component" value="Unassembled WGS sequence"/>
</dbReference>
<reference evidence="2 3" key="1">
    <citation type="submission" date="2018-04" db="EMBL/GenBank/DDBJ databases">
        <authorList>
            <person name="Huttner S."/>
            <person name="Dainat J."/>
        </authorList>
    </citation>
    <scope>NUCLEOTIDE SEQUENCE [LARGE SCALE GENOMIC DNA]</scope>
</reference>
<evidence type="ECO:0000313" key="2">
    <source>
        <dbReference type="EMBL" id="SPQ19212.1"/>
    </source>
</evidence>
<evidence type="ECO:0000256" key="1">
    <source>
        <dbReference type="SAM" id="MobiDB-lite"/>
    </source>
</evidence>